<evidence type="ECO:0000256" key="3">
    <source>
        <dbReference type="ARBA" id="ARBA00022989"/>
    </source>
</evidence>
<name>A0A8S3ZII9_9EUPU</name>
<feature type="transmembrane region" description="Helical" evidence="10">
    <location>
        <begin position="25"/>
        <end position="49"/>
    </location>
</feature>
<dbReference type="PANTHER" id="PTHR24240">
    <property type="entry name" value="OPSIN"/>
    <property type="match status" value="1"/>
</dbReference>
<reference evidence="12" key="1">
    <citation type="submission" date="2021-04" db="EMBL/GenBank/DDBJ databases">
        <authorList>
            <consortium name="Molecular Ecology Group"/>
        </authorList>
    </citation>
    <scope>NUCLEOTIDE SEQUENCE</scope>
</reference>
<feature type="transmembrane region" description="Helical" evidence="10">
    <location>
        <begin position="218"/>
        <end position="236"/>
    </location>
</feature>
<dbReference type="CDD" id="cd14969">
    <property type="entry name" value="7tmA_Opsins_type2_animals"/>
    <property type="match status" value="1"/>
</dbReference>
<keyword evidence="6 8" id="KW-0675">Receptor</keyword>
<dbReference type="EMBL" id="CAJHNH020002514">
    <property type="protein sequence ID" value="CAG5126966.1"/>
    <property type="molecule type" value="Genomic_DNA"/>
</dbReference>
<evidence type="ECO:0000313" key="12">
    <source>
        <dbReference type="EMBL" id="CAG5126966.1"/>
    </source>
</evidence>
<dbReference type="OrthoDB" id="6142583at2759"/>
<comment type="subcellular location">
    <subcellularLocation>
        <location evidence="1">Membrane</location>
        <topology evidence="1">Multi-pass membrane protein</topology>
    </subcellularLocation>
</comment>
<dbReference type="Proteomes" id="UP000678393">
    <property type="component" value="Unassembled WGS sequence"/>
</dbReference>
<proteinExistence type="inferred from homology"/>
<evidence type="ECO:0000256" key="1">
    <source>
        <dbReference type="ARBA" id="ARBA00004141"/>
    </source>
</evidence>
<feature type="compositionally biased region" description="Acidic residues" evidence="9">
    <location>
        <begin position="252"/>
        <end position="265"/>
    </location>
</feature>
<dbReference type="PROSITE" id="PS00237">
    <property type="entry name" value="G_PROTEIN_RECEP_F1_1"/>
    <property type="match status" value="1"/>
</dbReference>
<evidence type="ECO:0000256" key="9">
    <source>
        <dbReference type="SAM" id="MobiDB-lite"/>
    </source>
</evidence>
<organism evidence="12 13">
    <name type="scientific">Candidula unifasciata</name>
    <dbReference type="NCBI Taxonomy" id="100452"/>
    <lineage>
        <taxon>Eukaryota</taxon>
        <taxon>Metazoa</taxon>
        <taxon>Spiralia</taxon>
        <taxon>Lophotrochozoa</taxon>
        <taxon>Mollusca</taxon>
        <taxon>Gastropoda</taxon>
        <taxon>Heterobranchia</taxon>
        <taxon>Euthyneura</taxon>
        <taxon>Panpulmonata</taxon>
        <taxon>Eupulmonata</taxon>
        <taxon>Stylommatophora</taxon>
        <taxon>Helicina</taxon>
        <taxon>Helicoidea</taxon>
        <taxon>Geomitridae</taxon>
        <taxon>Candidula</taxon>
    </lineage>
</organism>
<dbReference type="PRINTS" id="PR00237">
    <property type="entry name" value="GPCRRHODOPSN"/>
</dbReference>
<dbReference type="Gene3D" id="1.20.1070.10">
    <property type="entry name" value="Rhodopsin 7-helix transmembrane proteins"/>
    <property type="match status" value="1"/>
</dbReference>
<comment type="caution">
    <text evidence="12">The sequence shown here is derived from an EMBL/GenBank/DDBJ whole genome shotgun (WGS) entry which is preliminary data.</text>
</comment>
<keyword evidence="7 8" id="KW-0807">Transducer</keyword>
<evidence type="ECO:0000256" key="10">
    <source>
        <dbReference type="SAM" id="Phobius"/>
    </source>
</evidence>
<comment type="similarity">
    <text evidence="8">Belongs to the G-protein coupled receptor 1 family.</text>
</comment>
<feature type="transmembrane region" description="Helical" evidence="10">
    <location>
        <begin position="164"/>
        <end position="182"/>
    </location>
</feature>
<feature type="transmembrane region" description="Helical" evidence="10">
    <location>
        <begin position="111"/>
        <end position="134"/>
    </location>
</feature>
<evidence type="ECO:0000256" key="6">
    <source>
        <dbReference type="ARBA" id="ARBA00023170"/>
    </source>
</evidence>
<feature type="transmembrane region" description="Helical" evidence="10">
    <location>
        <begin position="188"/>
        <end position="209"/>
    </location>
</feature>
<dbReference type="Pfam" id="PF00001">
    <property type="entry name" value="7tm_1"/>
    <property type="match status" value="1"/>
</dbReference>
<keyword evidence="3 10" id="KW-1133">Transmembrane helix</keyword>
<evidence type="ECO:0000256" key="7">
    <source>
        <dbReference type="ARBA" id="ARBA00023224"/>
    </source>
</evidence>
<evidence type="ECO:0000256" key="4">
    <source>
        <dbReference type="ARBA" id="ARBA00023040"/>
    </source>
</evidence>
<dbReference type="AlphaFoldDB" id="A0A8S3ZII9"/>
<gene>
    <name evidence="12" type="ORF">CUNI_LOCUS12524</name>
</gene>
<evidence type="ECO:0000256" key="2">
    <source>
        <dbReference type="ARBA" id="ARBA00022692"/>
    </source>
</evidence>
<protein>
    <recommendedName>
        <fullName evidence="11">G-protein coupled receptors family 1 profile domain-containing protein</fullName>
    </recommendedName>
</protein>
<sequence length="342" mass="38240">TPPAMLSAWSRRWLWGDAMCDVEGFIVYFLGLSSMYILMAIALDRYIAISKPLLGTKITKTVAAASCGLCYFLGFLWAVFPAFGWNEYDLEGAGISCSVIWETDDPLYTSYIYVIFIFCLVVPLAVMFYSYWGVLSTLRNLNKNSVWDMNSRVARKNLAIERKMLKTAVLIVLSFLGCWMPYTVVSFIAAFFGSHLIPPILATIPPVIAKFTCTRSRYLIVLFSLAGLFDPIIYMIPCEGLKKSLLKEREEPVEEQESEESDVEEGTSKQKNKRSGQSQKRTDSGKQKKSGARKNQVQPVEKAAKECMDVEGEDTCLSPVVISQSGDEAQVCFSKSRGQSSP</sequence>
<keyword evidence="5 10" id="KW-0472">Membrane</keyword>
<evidence type="ECO:0000313" key="13">
    <source>
        <dbReference type="Proteomes" id="UP000678393"/>
    </source>
</evidence>
<dbReference type="PROSITE" id="PS50262">
    <property type="entry name" value="G_PROTEIN_RECEP_F1_2"/>
    <property type="match status" value="1"/>
</dbReference>
<keyword evidence="13" id="KW-1185">Reference proteome</keyword>
<dbReference type="GO" id="GO:0016020">
    <property type="term" value="C:membrane"/>
    <property type="evidence" value="ECO:0007669"/>
    <property type="project" value="UniProtKB-SubCell"/>
</dbReference>
<feature type="transmembrane region" description="Helical" evidence="10">
    <location>
        <begin position="61"/>
        <end position="80"/>
    </location>
</feature>
<accession>A0A8S3ZII9</accession>
<feature type="region of interest" description="Disordered" evidence="9">
    <location>
        <begin position="252"/>
        <end position="305"/>
    </location>
</feature>
<dbReference type="SUPFAM" id="SSF81321">
    <property type="entry name" value="Family A G protein-coupled receptor-like"/>
    <property type="match status" value="1"/>
</dbReference>
<dbReference type="InterPro" id="IPR050125">
    <property type="entry name" value="GPCR_opsins"/>
</dbReference>
<dbReference type="GO" id="GO:0004930">
    <property type="term" value="F:G protein-coupled receptor activity"/>
    <property type="evidence" value="ECO:0007669"/>
    <property type="project" value="UniProtKB-KW"/>
</dbReference>
<dbReference type="InterPro" id="IPR017452">
    <property type="entry name" value="GPCR_Rhodpsn_7TM"/>
</dbReference>
<evidence type="ECO:0000256" key="8">
    <source>
        <dbReference type="RuleBase" id="RU000688"/>
    </source>
</evidence>
<evidence type="ECO:0000259" key="11">
    <source>
        <dbReference type="PROSITE" id="PS50262"/>
    </source>
</evidence>
<feature type="domain" description="G-protein coupled receptors family 1 profile" evidence="11">
    <location>
        <begin position="1"/>
        <end position="234"/>
    </location>
</feature>
<dbReference type="InterPro" id="IPR000276">
    <property type="entry name" value="GPCR_Rhodpsn"/>
</dbReference>
<feature type="non-terminal residue" evidence="12">
    <location>
        <position position="342"/>
    </location>
</feature>
<keyword evidence="4 8" id="KW-0297">G-protein coupled receptor</keyword>
<evidence type="ECO:0000256" key="5">
    <source>
        <dbReference type="ARBA" id="ARBA00023136"/>
    </source>
</evidence>
<keyword evidence="2 8" id="KW-0812">Transmembrane</keyword>